<dbReference type="PANTHER" id="PTHR23180:SF160">
    <property type="entry name" value="ADP-RIBOSYLATION FACTOR GTPASE-ACTIVATING PROTEIN EFFECTOR PROTEIN 1"/>
    <property type="match status" value="1"/>
</dbReference>
<reference evidence="9" key="1">
    <citation type="journal article" date="2023" name="Commun. Biol.">
        <title>Genome analysis of Parmales, the sister group of diatoms, reveals the evolutionary specialization of diatoms from phago-mixotrophs to photoautotrophs.</title>
        <authorList>
            <person name="Ban H."/>
            <person name="Sato S."/>
            <person name="Yoshikawa S."/>
            <person name="Yamada K."/>
            <person name="Nakamura Y."/>
            <person name="Ichinomiya M."/>
            <person name="Sato N."/>
            <person name="Blanc-Mathieu R."/>
            <person name="Endo H."/>
            <person name="Kuwata A."/>
            <person name="Ogata H."/>
        </authorList>
    </citation>
    <scope>NUCLEOTIDE SEQUENCE [LARGE SCALE GENOMIC DNA]</scope>
</reference>
<evidence type="ECO:0000256" key="3">
    <source>
        <dbReference type="ARBA" id="ARBA00022833"/>
    </source>
</evidence>
<dbReference type="InterPro" id="IPR045258">
    <property type="entry name" value="ACAP1/2/3-like"/>
</dbReference>
<evidence type="ECO:0000256" key="1">
    <source>
        <dbReference type="ARBA" id="ARBA00022723"/>
    </source>
</evidence>
<feature type="domain" description="PH" evidence="6">
    <location>
        <begin position="359"/>
        <end position="473"/>
    </location>
</feature>
<dbReference type="SUPFAM" id="SSF57863">
    <property type="entry name" value="ArfGap/RecO-like zinc finger"/>
    <property type="match status" value="1"/>
</dbReference>
<dbReference type="CDD" id="cd08204">
    <property type="entry name" value="ArfGap"/>
    <property type="match status" value="1"/>
</dbReference>
<dbReference type="PROSITE" id="PS50115">
    <property type="entry name" value="ARFGAP"/>
    <property type="match status" value="1"/>
</dbReference>
<dbReference type="Gene3D" id="2.30.29.30">
    <property type="entry name" value="Pleckstrin-homology domain (PH domain)/Phosphotyrosine-binding domain (PTB)"/>
    <property type="match status" value="1"/>
</dbReference>
<keyword evidence="1" id="KW-0479">Metal-binding</keyword>
<feature type="compositionally biased region" description="Basic and acidic residues" evidence="5">
    <location>
        <begin position="705"/>
        <end position="728"/>
    </location>
</feature>
<dbReference type="Gene3D" id="1.10.220.150">
    <property type="entry name" value="Arf GTPase activating protein"/>
    <property type="match status" value="1"/>
</dbReference>
<dbReference type="OrthoDB" id="1638493at2759"/>
<name>A0A9W7FZN6_9STRA</name>
<feature type="domain" description="Arf-GAP" evidence="7">
    <location>
        <begin position="583"/>
        <end position="705"/>
    </location>
</feature>
<dbReference type="InterPro" id="IPR004148">
    <property type="entry name" value="BAR_dom"/>
</dbReference>
<dbReference type="SMART" id="SM00105">
    <property type="entry name" value="ArfGap"/>
    <property type="match status" value="1"/>
</dbReference>
<feature type="compositionally biased region" description="Basic and acidic residues" evidence="5">
    <location>
        <begin position="529"/>
        <end position="548"/>
    </location>
</feature>
<feature type="compositionally biased region" description="Polar residues" evidence="5">
    <location>
        <begin position="551"/>
        <end position="563"/>
    </location>
</feature>
<keyword evidence="2 4" id="KW-0863">Zinc-finger</keyword>
<dbReference type="Pfam" id="PF16746">
    <property type="entry name" value="BAR_3"/>
    <property type="match status" value="1"/>
</dbReference>
<dbReference type="GO" id="GO:0008270">
    <property type="term" value="F:zinc ion binding"/>
    <property type="evidence" value="ECO:0007669"/>
    <property type="project" value="UniProtKB-KW"/>
</dbReference>
<evidence type="ECO:0000256" key="5">
    <source>
        <dbReference type="SAM" id="MobiDB-lite"/>
    </source>
</evidence>
<dbReference type="SUPFAM" id="SSF50729">
    <property type="entry name" value="PH domain-like"/>
    <property type="match status" value="1"/>
</dbReference>
<keyword evidence="9" id="KW-1185">Reference proteome</keyword>
<dbReference type="PROSITE" id="PS50003">
    <property type="entry name" value="PH_DOMAIN"/>
    <property type="match status" value="1"/>
</dbReference>
<feature type="compositionally biased region" description="Polar residues" evidence="5">
    <location>
        <begin position="495"/>
        <end position="516"/>
    </location>
</feature>
<gene>
    <name evidence="8" type="ORF">TrCOL_g6802</name>
</gene>
<dbReference type="InterPro" id="IPR001164">
    <property type="entry name" value="ArfGAP_dom"/>
</dbReference>
<dbReference type="EMBL" id="BRYA01000605">
    <property type="protein sequence ID" value="GMI25248.1"/>
    <property type="molecule type" value="Genomic_DNA"/>
</dbReference>
<dbReference type="SUPFAM" id="SSF103657">
    <property type="entry name" value="BAR/IMD domain-like"/>
    <property type="match status" value="1"/>
</dbReference>
<dbReference type="PRINTS" id="PR00405">
    <property type="entry name" value="REVINTRACTNG"/>
</dbReference>
<dbReference type="CDD" id="cd07307">
    <property type="entry name" value="BAR"/>
    <property type="match status" value="1"/>
</dbReference>
<dbReference type="GO" id="GO:0005096">
    <property type="term" value="F:GTPase activator activity"/>
    <property type="evidence" value="ECO:0007669"/>
    <property type="project" value="InterPro"/>
</dbReference>
<dbReference type="InterPro" id="IPR001849">
    <property type="entry name" value="PH_domain"/>
</dbReference>
<feature type="region of interest" description="Disordered" evidence="5">
    <location>
        <begin position="705"/>
        <end position="761"/>
    </location>
</feature>
<feature type="compositionally biased region" description="Basic and acidic residues" evidence="5">
    <location>
        <begin position="483"/>
        <end position="493"/>
    </location>
</feature>
<dbReference type="Gene3D" id="1.20.1270.60">
    <property type="entry name" value="Arfaptin homology (AH) domain/BAR domain"/>
    <property type="match status" value="1"/>
</dbReference>
<evidence type="ECO:0000259" key="7">
    <source>
        <dbReference type="PROSITE" id="PS50115"/>
    </source>
</evidence>
<comment type="caution">
    <text evidence="8">The sequence shown here is derived from an EMBL/GenBank/DDBJ whole genome shotgun (WGS) entry which is preliminary data.</text>
</comment>
<accession>A0A9W7FZN6</accession>
<evidence type="ECO:0000313" key="8">
    <source>
        <dbReference type="EMBL" id="GMI25248.1"/>
    </source>
</evidence>
<evidence type="ECO:0000313" key="9">
    <source>
        <dbReference type="Proteomes" id="UP001165065"/>
    </source>
</evidence>
<keyword evidence="3" id="KW-0862">Zinc</keyword>
<evidence type="ECO:0000256" key="4">
    <source>
        <dbReference type="PROSITE-ProRule" id="PRU00288"/>
    </source>
</evidence>
<protein>
    <submittedName>
        <fullName evidence="8">Uncharacterized protein</fullName>
    </submittedName>
</protein>
<dbReference type="InterPro" id="IPR027267">
    <property type="entry name" value="AH/BAR_dom_sf"/>
</dbReference>
<dbReference type="SMART" id="SM00233">
    <property type="entry name" value="PH"/>
    <property type="match status" value="1"/>
</dbReference>
<dbReference type="PANTHER" id="PTHR23180">
    <property type="entry name" value="CENTAURIN/ARF"/>
    <property type="match status" value="1"/>
</dbReference>
<evidence type="ECO:0000259" key="6">
    <source>
        <dbReference type="PROSITE" id="PS50003"/>
    </source>
</evidence>
<dbReference type="GO" id="GO:0005737">
    <property type="term" value="C:cytoplasm"/>
    <property type="evidence" value="ECO:0007669"/>
    <property type="project" value="InterPro"/>
</dbReference>
<sequence length="830" mass="91046">MSSKTSTLSFTADSPYYATYISTQQSRLEILSSSMDGIARATRAFNEAGRSMSEATHKLAESCRVEDAEAPPDSPDNAFGSELTSILHLLSSVLTEVADSQMSLCESLAASLAKSLEAFAHTEKREAERLVTKAEADTQQYDLLIGRYLHPGRAEKDDEIMKNTMSNLSKTFTNMRSRNDKEALSRQKIVHTATIKTALDSARLQNCVAELSRFKYLRRMESLRERRTFELGEVMLASLHGIRAYFHHASDLTNGLTPKLARLQATQAEKRADFRRQQEPWNGREHKLKSHIGEATAAVQTSQALLNAVNEGTATGVGTTLIEQGDESSVLKVEEESGIWKIGSALNNSSLYSRTPAKGVITEGWLYKKSTSRMHLHSWNKRWFVLDKEGLHYMRGGVLKGHAHGVFGNETMERVKVCDILLCTVRENRAPPGGGGTRFSFDILSANNRPYTLQARGPREYEMWTEGIRRAIEMQLAGGGVERGGEGGEEGNKPSRASTLTASSVGTSEATLTGTESEAEVEGGGPSTPDEKPSLTKAESAEGAEKALRKMQSSLPNYSPNRASSSSSDLRSSDGGEGKAATNQCSSEVKEILASNPSCVDCGAKNPDWVSLNLGVLFCLECSGVHRGLGVHVSKVRSLALDSISGEEVEVIKRLGNERMNRIYEAEEQVGWVKPGKDEGREGREKWIKSKYVFRGFVDMKNKWVKEEGQPGQPKEAEVERGADDKSTKVTPAKPNFAPPSPPPREKSNKKKTKEEKEKEARLVQSRLMSSIKEDNLPAAAYYLAHGAEVNEPWEDEGGDFLSQELRPLQVAIGEGLTVMACFLALNGAN</sequence>
<dbReference type="Pfam" id="PF01412">
    <property type="entry name" value="ArfGap"/>
    <property type="match status" value="1"/>
</dbReference>
<dbReference type="InterPro" id="IPR011993">
    <property type="entry name" value="PH-like_dom_sf"/>
</dbReference>
<evidence type="ECO:0000256" key="2">
    <source>
        <dbReference type="ARBA" id="ARBA00022771"/>
    </source>
</evidence>
<dbReference type="InterPro" id="IPR038508">
    <property type="entry name" value="ArfGAP_dom_sf"/>
</dbReference>
<proteinExistence type="predicted"/>
<dbReference type="Proteomes" id="UP001165065">
    <property type="component" value="Unassembled WGS sequence"/>
</dbReference>
<dbReference type="AlphaFoldDB" id="A0A9W7FZN6"/>
<organism evidence="8 9">
    <name type="scientific">Triparma columacea</name>
    <dbReference type="NCBI Taxonomy" id="722753"/>
    <lineage>
        <taxon>Eukaryota</taxon>
        <taxon>Sar</taxon>
        <taxon>Stramenopiles</taxon>
        <taxon>Ochrophyta</taxon>
        <taxon>Bolidophyceae</taxon>
        <taxon>Parmales</taxon>
        <taxon>Triparmaceae</taxon>
        <taxon>Triparma</taxon>
    </lineage>
</organism>
<dbReference type="Pfam" id="PF00169">
    <property type="entry name" value="PH"/>
    <property type="match status" value="1"/>
</dbReference>
<dbReference type="InterPro" id="IPR037278">
    <property type="entry name" value="ARFGAP/RecO"/>
</dbReference>
<feature type="region of interest" description="Disordered" evidence="5">
    <location>
        <begin position="479"/>
        <end position="583"/>
    </location>
</feature>